<comment type="similarity">
    <text evidence="1">Belongs to the methyltransferase superfamily.</text>
</comment>
<dbReference type="RefSeq" id="WP_069035309.1">
    <property type="nucleotide sequence ID" value="NZ_MDKC01000036.1"/>
</dbReference>
<protein>
    <submittedName>
        <fullName evidence="5">Methyltransferase</fullName>
    </submittedName>
</protein>
<organism evidence="5 6">
    <name type="scientific">Gottfriedia luciferensis</name>
    <dbReference type="NCBI Taxonomy" id="178774"/>
    <lineage>
        <taxon>Bacteria</taxon>
        <taxon>Bacillati</taxon>
        <taxon>Bacillota</taxon>
        <taxon>Bacilli</taxon>
        <taxon>Bacillales</taxon>
        <taxon>Bacillaceae</taxon>
        <taxon>Gottfriedia</taxon>
    </lineage>
</organism>
<dbReference type="GO" id="GO:0008168">
    <property type="term" value="F:methyltransferase activity"/>
    <property type="evidence" value="ECO:0007669"/>
    <property type="project" value="UniProtKB-KW"/>
</dbReference>
<dbReference type="Gene3D" id="3.40.50.150">
    <property type="entry name" value="Vaccinia Virus protein VP39"/>
    <property type="match status" value="1"/>
</dbReference>
<dbReference type="Pfam" id="PF08241">
    <property type="entry name" value="Methyltransf_11"/>
    <property type="match status" value="1"/>
</dbReference>
<comment type="caution">
    <text evidence="5">The sequence shown here is derived from an EMBL/GenBank/DDBJ whole genome shotgun (WGS) entry which is preliminary data.</text>
</comment>
<dbReference type="SUPFAM" id="SSF53335">
    <property type="entry name" value="S-adenosyl-L-methionine-dependent methyltransferases"/>
    <property type="match status" value="1"/>
</dbReference>
<dbReference type="InterPro" id="IPR013216">
    <property type="entry name" value="Methyltransf_11"/>
</dbReference>
<evidence type="ECO:0000259" key="4">
    <source>
        <dbReference type="Pfam" id="PF08241"/>
    </source>
</evidence>
<dbReference type="Proteomes" id="UP000094580">
    <property type="component" value="Unassembled WGS sequence"/>
</dbReference>
<dbReference type="InterPro" id="IPR051052">
    <property type="entry name" value="Diverse_substrate_MTase"/>
</dbReference>
<dbReference type="PANTHER" id="PTHR44942">
    <property type="entry name" value="METHYLTRANSF_11 DOMAIN-CONTAINING PROTEIN"/>
    <property type="match status" value="1"/>
</dbReference>
<sequence>MIENFTGKADLYSKFRPSYPKEYINYLLSENHLNEGSVIADIGSGTGILTRLLLEKKLTVLAIEPNNDMRGIAEKALKEYDQYKSINARAENTSLKNNSVDLITVAQAFHWFDKENFRLECKRILKENAKVSLVWNSKDLLSPLMTELQEICKATCPKFNGFSGGIEEPPNVTNQFFKNGNYETLVYRNDLEMDLEGFLGRNLSSSFSPLSGEKEFEPYRTALTNLFNKYSLNGKIIYPYITKSYLGFV</sequence>
<evidence type="ECO:0000256" key="1">
    <source>
        <dbReference type="ARBA" id="ARBA00008361"/>
    </source>
</evidence>
<evidence type="ECO:0000313" key="6">
    <source>
        <dbReference type="Proteomes" id="UP000094580"/>
    </source>
</evidence>
<dbReference type="InterPro" id="IPR029063">
    <property type="entry name" value="SAM-dependent_MTases_sf"/>
</dbReference>
<dbReference type="PANTHER" id="PTHR44942:SF4">
    <property type="entry name" value="METHYLTRANSFERASE TYPE 11 DOMAIN-CONTAINING PROTEIN"/>
    <property type="match status" value="1"/>
</dbReference>
<keyword evidence="2 5" id="KW-0489">Methyltransferase</keyword>
<keyword evidence="3" id="KW-0808">Transferase</keyword>
<proteinExistence type="inferred from homology"/>
<keyword evidence="6" id="KW-1185">Reference proteome</keyword>
<accession>A0ABX2ZMK0</accession>
<evidence type="ECO:0000256" key="2">
    <source>
        <dbReference type="ARBA" id="ARBA00022603"/>
    </source>
</evidence>
<dbReference type="GO" id="GO:0032259">
    <property type="term" value="P:methylation"/>
    <property type="evidence" value="ECO:0007669"/>
    <property type="project" value="UniProtKB-KW"/>
</dbReference>
<dbReference type="EMBL" id="MDKC01000036">
    <property type="protein sequence ID" value="ODG89980.1"/>
    <property type="molecule type" value="Genomic_DNA"/>
</dbReference>
<name>A0ABX2ZMK0_9BACI</name>
<reference evidence="5 6" key="1">
    <citation type="submission" date="2016-07" db="EMBL/GenBank/DDBJ databases">
        <authorList>
            <person name="Townsley L."/>
            <person name="Shank E.A."/>
        </authorList>
    </citation>
    <scope>NUCLEOTIDE SEQUENCE [LARGE SCALE GENOMIC DNA]</scope>
    <source>
        <strain evidence="5 6">CH01</strain>
    </source>
</reference>
<evidence type="ECO:0000256" key="3">
    <source>
        <dbReference type="ARBA" id="ARBA00022679"/>
    </source>
</evidence>
<evidence type="ECO:0000313" key="5">
    <source>
        <dbReference type="EMBL" id="ODG89980.1"/>
    </source>
</evidence>
<gene>
    <name evidence="5" type="ORF">BED47_14015</name>
</gene>
<dbReference type="CDD" id="cd02440">
    <property type="entry name" value="AdoMet_MTases"/>
    <property type="match status" value="1"/>
</dbReference>
<feature type="domain" description="Methyltransferase type 11" evidence="4">
    <location>
        <begin position="41"/>
        <end position="131"/>
    </location>
</feature>